<dbReference type="SMART" id="SM00861">
    <property type="entry name" value="Transket_pyr"/>
    <property type="match status" value="1"/>
</dbReference>
<evidence type="ECO:0000256" key="3">
    <source>
        <dbReference type="ARBA" id="ARBA00001964"/>
    </source>
</evidence>
<evidence type="ECO:0000256" key="7">
    <source>
        <dbReference type="ARBA" id="ARBA00022723"/>
    </source>
</evidence>
<dbReference type="FunFam" id="3.40.50.970:FF:000129">
    <property type="entry name" value="Transketolase"/>
    <property type="match status" value="1"/>
</dbReference>
<gene>
    <name evidence="11" type="ORF">CO030_03110</name>
</gene>
<dbReference type="PANTHER" id="PTHR43825">
    <property type="entry name" value="PYRUVATE DEHYDROGENASE E1 COMPONENT"/>
    <property type="match status" value="1"/>
</dbReference>
<organism evidence="11 12">
    <name type="scientific">Candidatus Magasanikbacteria bacterium CG_4_9_14_0_2_um_filter_42_11</name>
    <dbReference type="NCBI Taxonomy" id="1974643"/>
    <lineage>
        <taxon>Bacteria</taxon>
        <taxon>Candidatus Magasanikiibacteriota</taxon>
    </lineage>
</organism>
<evidence type="ECO:0000256" key="8">
    <source>
        <dbReference type="ARBA" id="ARBA00022842"/>
    </source>
</evidence>
<dbReference type="Proteomes" id="UP000231456">
    <property type="component" value="Unassembled WGS sequence"/>
</dbReference>
<dbReference type="AlphaFoldDB" id="A0A2M8F9P4"/>
<dbReference type="GO" id="GO:0016744">
    <property type="term" value="F:transketolase or transaldolase activity"/>
    <property type="evidence" value="ECO:0007669"/>
    <property type="project" value="UniProtKB-ARBA"/>
</dbReference>
<dbReference type="PROSITE" id="PS00801">
    <property type="entry name" value="TRANSKETOLASE_1"/>
    <property type="match status" value="1"/>
</dbReference>
<dbReference type="Gene3D" id="3.40.50.920">
    <property type="match status" value="1"/>
</dbReference>
<comment type="caution">
    <text evidence="11">The sequence shown here is derived from an EMBL/GenBank/DDBJ whole genome shotgun (WGS) entry which is preliminary data.</text>
</comment>
<keyword evidence="9" id="KW-0786">Thiamine pyrophosphate</keyword>
<comment type="cofactor">
    <cofactor evidence="2">
        <name>Mg(2+)</name>
        <dbReference type="ChEBI" id="CHEBI:18420"/>
    </cofactor>
</comment>
<dbReference type="Pfam" id="PF00456">
    <property type="entry name" value="Transketolase_N"/>
    <property type="match status" value="1"/>
</dbReference>
<dbReference type="Pfam" id="PF02779">
    <property type="entry name" value="Transket_pyr"/>
    <property type="match status" value="1"/>
</dbReference>
<reference evidence="12" key="1">
    <citation type="submission" date="2017-09" db="EMBL/GenBank/DDBJ databases">
        <title>Depth-based differentiation of microbial function through sediment-hosted aquifers and enrichment of novel symbionts in the deep terrestrial subsurface.</title>
        <authorList>
            <person name="Probst A.J."/>
            <person name="Ladd B."/>
            <person name="Jarett J.K."/>
            <person name="Geller-Mcgrath D.E."/>
            <person name="Sieber C.M.K."/>
            <person name="Emerson J.B."/>
            <person name="Anantharaman K."/>
            <person name="Thomas B.C."/>
            <person name="Malmstrom R."/>
            <person name="Stieglmeier M."/>
            <person name="Klingl A."/>
            <person name="Woyke T."/>
            <person name="Ryan C.M."/>
            <person name="Banfield J.F."/>
        </authorList>
    </citation>
    <scope>NUCLEOTIDE SEQUENCE [LARGE SCALE GENOMIC DNA]</scope>
</reference>
<protein>
    <submittedName>
        <fullName evidence="11">Transketolase</fullName>
    </submittedName>
</protein>
<evidence type="ECO:0000256" key="9">
    <source>
        <dbReference type="ARBA" id="ARBA00023052"/>
    </source>
</evidence>
<dbReference type="InterPro" id="IPR033248">
    <property type="entry name" value="Transketolase_C"/>
</dbReference>
<dbReference type="PANTHER" id="PTHR43825:SF1">
    <property type="entry name" value="TRANSKETOLASE-LIKE PYRIMIDINE-BINDING DOMAIN-CONTAINING PROTEIN"/>
    <property type="match status" value="1"/>
</dbReference>
<dbReference type="Gene3D" id="3.40.50.970">
    <property type="match status" value="2"/>
</dbReference>
<keyword evidence="7" id="KW-0479">Metal-binding</keyword>
<dbReference type="SUPFAM" id="SSF52922">
    <property type="entry name" value="TK C-terminal domain-like"/>
    <property type="match status" value="1"/>
</dbReference>
<accession>A0A2M8F9P4</accession>
<feature type="domain" description="Transketolase-like pyrimidine-binding" evidence="10">
    <location>
        <begin position="330"/>
        <end position="494"/>
    </location>
</feature>
<evidence type="ECO:0000256" key="1">
    <source>
        <dbReference type="ARBA" id="ARBA00001936"/>
    </source>
</evidence>
<dbReference type="GO" id="GO:0005737">
    <property type="term" value="C:cytoplasm"/>
    <property type="evidence" value="ECO:0007669"/>
    <property type="project" value="UniProtKB-ARBA"/>
</dbReference>
<evidence type="ECO:0000256" key="2">
    <source>
        <dbReference type="ARBA" id="ARBA00001946"/>
    </source>
</evidence>
<name>A0A2M8F9P4_9BACT</name>
<dbReference type="Pfam" id="PF02780">
    <property type="entry name" value="Transketolase_C"/>
    <property type="match status" value="1"/>
</dbReference>
<comment type="cofactor">
    <cofactor evidence="3">
        <name>thiamine diphosphate</name>
        <dbReference type="ChEBI" id="CHEBI:58937"/>
    </cofactor>
</comment>
<evidence type="ECO:0000313" key="12">
    <source>
        <dbReference type="Proteomes" id="UP000231456"/>
    </source>
</evidence>
<dbReference type="InterPro" id="IPR051157">
    <property type="entry name" value="PDH/Transketolase"/>
</dbReference>
<dbReference type="SUPFAM" id="SSF52518">
    <property type="entry name" value="Thiamin diphosphate-binding fold (THDP-binding)"/>
    <property type="match status" value="2"/>
</dbReference>
<dbReference type="InterPro" id="IPR005475">
    <property type="entry name" value="Transketolase-like_Pyr-bd"/>
</dbReference>
<comment type="cofactor">
    <cofactor evidence="1">
        <name>Mn(2+)</name>
        <dbReference type="ChEBI" id="CHEBI:29035"/>
    </cofactor>
</comment>
<evidence type="ECO:0000256" key="5">
    <source>
        <dbReference type="ARBA" id="ARBA00011738"/>
    </source>
</evidence>
<dbReference type="NCBIfam" id="NF004556">
    <property type="entry name" value="PRK05899.2-2"/>
    <property type="match status" value="1"/>
</dbReference>
<evidence type="ECO:0000259" key="10">
    <source>
        <dbReference type="SMART" id="SM00861"/>
    </source>
</evidence>
<dbReference type="InterPro" id="IPR029061">
    <property type="entry name" value="THDP-binding"/>
</dbReference>
<sequence length="642" mass="69922">MSMNSLPKLGEALSDEHISFSETFSRSCRRSILQMTTNAASGHPGGSLSCVDYLSLVYTFILSQSGDPIVVSNGHISPAVYAVLAEMGYIEKEPVVEGFRKIGTPYEGHVTRHVPGVWYGTGPLGAGVSAASGFALAGALQERKEKVFALVGDGESEEGQVYEMMHVAAKYKLDNFIVFMDYNEVQLTDSLAEVMPYHPKAHFEASGWHVIEVDGHDYGAMWEALKEAYDVKGKPVFILGKTIMGKGVDFMEKTGRAREATWHGKTATQEQIQPALDGELALSGEQKLEIRNFVEKLVTWHPEKPSFPELLSKTTIKTGEPRVYEAGEVGDCRGAYGKALLDLAEENEDVVALTADLAGSVKTDGVQKAFPERHIDVGVAEQQMVSMSGGMSLSGFTPFCSTFGAFMTSRAKDQARVNDINMANVKMVATHCGLSVGEDGPTHQAIDDSGSFLGFFNTMLLEPADPNQCDRMIRYVASHYGNFYVRMGRHKISVLTKEDGTVLFDANYEYYYGRCDVLREGADVTIAAMGGTVAEALAAWEVLKEKGVSAEVVIVSSIKQFDTPLFTSLKKTKKLVTVEDHNTHSGLASQLAKALQEKKISLTACMNLGVKEYQLSGKWNELYAAAGIDRGAIVDAVQKIIT</sequence>
<dbReference type="GO" id="GO:0019682">
    <property type="term" value="P:glyceraldehyde-3-phosphate metabolic process"/>
    <property type="evidence" value="ECO:0007669"/>
    <property type="project" value="UniProtKB-ARBA"/>
</dbReference>
<dbReference type="CDD" id="cd07033">
    <property type="entry name" value="TPP_PYR_DXS_TK_like"/>
    <property type="match status" value="1"/>
</dbReference>
<dbReference type="EMBL" id="PFRH01000100">
    <property type="protein sequence ID" value="PJC52389.1"/>
    <property type="molecule type" value="Genomic_DNA"/>
</dbReference>
<dbReference type="InterPro" id="IPR009014">
    <property type="entry name" value="Transketo_C/PFOR_II"/>
</dbReference>
<evidence type="ECO:0000256" key="4">
    <source>
        <dbReference type="ARBA" id="ARBA00007131"/>
    </source>
</evidence>
<dbReference type="InterPro" id="IPR005474">
    <property type="entry name" value="Transketolase_N"/>
</dbReference>
<proteinExistence type="inferred from homology"/>
<evidence type="ECO:0000256" key="6">
    <source>
        <dbReference type="ARBA" id="ARBA00022679"/>
    </source>
</evidence>
<dbReference type="InterPro" id="IPR049557">
    <property type="entry name" value="Transketolase_CS"/>
</dbReference>
<comment type="similarity">
    <text evidence="4">Belongs to the transketolase family.</text>
</comment>
<evidence type="ECO:0000313" key="11">
    <source>
        <dbReference type="EMBL" id="PJC52389.1"/>
    </source>
</evidence>
<keyword evidence="8" id="KW-0460">Magnesium</keyword>
<dbReference type="GO" id="GO:0046872">
    <property type="term" value="F:metal ion binding"/>
    <property type="evidence" value="ECO:0007669"/>
    <property type="project" value="UniProtKB-KW"/>
</dbReference>
<comment type="subunit">
    <text evidence="5">Homodimer.</text>
</comment>
<dbReference type="CDD" id="cd02012">
    <property type="entry name" value="TPP_TK"/>
    <property type="match status" value="1"/>
</dbReference>
<keyword evidence="6" id="KW-0808">Transferase</keyword>